<keyword evidence="7" id="KW-1185">Reference proteome</keyword>
<keyword evidence="3" id="KW-0804">Transcription</keyword>
<dbReference type="InterPro" id="IPR036388">
    <property type="entry name" value="WH-like_DNA-bd_sf"/>
</dbReference>
<evidence type="ECO:0000259" key="4">
    <source>
        <dbReference type="PROSITE" id="PS51077"/>
    </source>
</evidence>
<dbReference type="SUPFAM" id="SSF46785">
    <property type="entry name" value="Winged helix' DNA-binding domain"/>
    <property type="match status" value="1"/>
</dbReference>
<gene>
    <name evidence="6" type="ORF">SCOCK_300037</name>
</gene>
<sequence length="254" mass="27201">MTPIRRRAGNDDASFSGQQPGAVQKALSMLEAVAHLGPGTSARDIAAFAGVPSATAYRMLNLLVADGYLVRMPDLSGFALGRRTAELAYAANGSAPSSSVHKVAEDLRRHTRFGLHIASFADGRLRFVDQDPDHDAVGIALLRHFLHANALGKLLLAHHPRLRPASALPAVTEHTIRDHGVLDRELDHVLQTGYAYEDQEALVGRAALAVPIRDETAHVVGGLYLHGAARRITPDDGGLLRFALDGASRLTGRL</sequence>
<proteinExistence type="predicted"/>
<reference evidence="6" key="1">
    <citation type="submission" date="2021-05" db="EMBL/GenBank/DDBJ databases">
        <authorList>
            <person name="Arsene-Ploetze F."/>
        </authorList>
    </citation>
    <scope>NUCLEOTIDE SEQUENCE</scope>
    <source>
        <strain evidence="6">DSM 42138</strain>
    </source>
</reference>
<keyword evidence="1" id="KW-0805">Transcription regulation</keyword>
<keyword evidence="2" id="KW-0238">DNA-binding</keyword>
<dbReference type="Gene3D" id="1.10.10.10">
    <property type="entry name" value="Winged helix-like DNA-binding domain superfamily/Winged helix DNA-binding domain"/>
    <property type="match status" value="1"/>
</dbReference>
<dbReference type="InterPro" id="IPR036390">
    <property type="entry name" value="WH_DNA-bd_sf"/>
</dbReference>
<dbReference type="Proteomes" id="UP001152519">
    <property type="component" value="Unassembled WGS sequence"/>
</dbReference>
<dbReference type="InterPro" id="IPR005471">
    <property type="entry name" value="Tscrpt_reg_IclR_N"/>
</dbReference>
<evidence type="ECO:0000313" key="7">
    <source>
        <dbReference type="Proteomes" id="UP001152519"/>
    </source>
</evidence>
<dbReference type="GO" id="GO:0045892">
    <property type="term" value="P:negative regulation of DNA-templated transcription"/>
    <property type="evidence" value="ECO:0007669"/>
    <property type="project" value="TreeGrafter"/>
</dbReference>
<dbReference type="Pfam" id="PF01614">
    <property type="entry name" value="IclR_C"/>
    <property type="match status" value="1"/>
</dbReference>
<dbReference type="Gene3D" id="3.30.450.40">
    <property type="match status" value="1"/>
</dbReference>
<comment type="caution">
    <text evidence="6">The sequence shown here is derived from an EMBL/GenBank/DDBJ whole genome shotgun (WGS) entry which is preliminary data.</text>
</comment>
<evidence type="ECO:0000313" key="6">
    <source>
        <dbReference type="EMBL" id="CAG6395228.1"/>
    </source>
</evidence>
<dbReference type="GO" id="GO:0003677">
    <property type="term" value="F:DNA binding"/>
    <property type="evidence" value="ECO:0007669"/>
    <property type="project" value="UniProtKB-KW"/>
</dbReference>
<protein>
    <submittedName>
        <fullName evidence="6">IclR family transcriptional regulator</fullName>
    </submittedName>
</protein>
<name>A0A9W4DPG9_9ACTN</name>
<dbReference type="SMART" id="SM00346">
    <property type="entry name" value="HTH_ICLR"/>
    <property type="match status" value="1"/>
</dbReference>
<feature type="domain" description="HTH iclR-type" evidence="4">
    <location>
        <begin position="20"/>
        <end position="82"/>
    </location>
</feature>
<evidence type="ECO:0000256" key="3">
    <source>
        <dbReference type="ARBA" id="ARBA00023163"/>
    </source>
</evidence>
<evidence type="ECO:0000256" key="2">
    <source>
        <dbReference type="ARBA" id="ARBA00023125"/>
    </source>
</evidence>
<dbReference type="GO" id="GO:0003700">
    <property type="term" value="F:DNA-binding transcription factor activity"/>
    <property type="evidence" value="ECO:0007669"/>
    <property type="project" value="TreeGrafter"/>
</dbReference>
<evidence type="ECO:0000259" key="5">
    <source>
        <dbReference type="PROSITE" id="PS51078"/>
    </source>
</evidence>
<dbReference type="InterPro" id="IPR029016">
    <property type="entry name" value="GAF-like_dom_sf"/>
</dbReference>
<dbReference type="AlphaFoldDB" id="A0A9W4DPG9"/>
<organism evidence="6 7">
    <name type="scientific">Actinacidiphila cocklensis</name>
    <dbReference type="NCBI Taxonomy" id="887465"/>
    <lineage>
        <taxon>Bacteria</taxon>
        <taxon>Bacillati</taxon>
        <taxon>Actinomycetota</taxon>
        <taxon>Actinomycetes</taxon>
        <taxon>Kitasatosporales</taxon>
        <taxon>Streptomycetaceae</taxon>
        <taxon>Actinacidiphila</taxon>
    </lineage>
</organism>
<dbReference type="Pfam" id="PF09339">
    <property type="entry name" value="HTH_IclR"/>
    <property type="match status" value="1"/>
</dbReference>
<evidence type="ECO:0000256" key="1">
    <source>
        <dbReference type="ARBA" id="ARBA00023015"/>
    </source>
</evidence>
<dbReference type="InterPro" id="IPR050707">
    <property type="entry name" value="HTH_MetabolicPath_Reg"/>
</dbReference>
<dbReference type="EMBL" id="CAJSLV010000060">
    <property type="protein sequence ID" value="CAG6395228.1"/>
    <property type="molecule type" value="Genomic_DNA"/>
</dbReference>
<dbReference type="PROSITE" id="PS51077">
    <property type="entry name" value="HTH_ICLR"/>
    <property type="match status" value="1"/>
</dbReference>
<dbReference type="InterPro" id="IPR014757">
    <property type="entry name" value="Tscrpt_reg_IclR_C"/>
</dbReference>
<dbReference type="RefSeq" id="WP_251492233.1">
    <property type="nucleotide sequence ID" value="NZ_CAJSLV010000060.1"/>
</dbReference>
<dbReference type="PROSITE" id="PS51078">
    <property type="entry name" value="ICLR_ED"/>
    <property type="match status" value="1"/>
</dbReference>
<dbReference type="PANTHER" id="PTHR30136:SF24">
    <property type="entry name" value="HTH-TYPE TRANSCRIPTIONAL REPRESSOR ALLR"/>
    <property type="match status" value="1"/>
</dbReference>
<feature type="domain" description="IclR-ED" evidence="5">
    <location>
        <begin position="83"/>
        <end position="254"/>
    </location>
</feature>
<accession>A0A9W4DPG9</accession>
<dbReference type="SUPFAM" id="SSF55781">
    <property type="entry name" value="GAF domain-like"/>
    <property type="match status" value="1"/>
</dbReference>
<dbReference type="PANTHER" id="PTHR30136">
    <property type="entry name" value="HELIX-TURN-HELIX TRANSCRIPTIONAL REGULATOR, ICLR FAMILY"/>
    <property type="match status" value="1"/>
</dbReference>